<comment type="caution">
    <text evidence="2">The sequence shown here is derived from an EMBL/GenBank/DDBJ whole genome shotgun (WGS) entry which is preliminary data.</text>
</comment>
<dbReference type="InterPro" id="IPR055259">
    <property type="entry name" value="YkvP/CgeB_Glyco_trans-like"/>
</dbReference>
<evidence type="ECO:0000259" key="1">
    <source>
        <dbReference type="Pfam" id="PF13524"/>
    </source>
</evidence>
<dbReference type="Pfam" id="PF13524">
    <property type="entry name" value="Glyco_trans_1_2"/>
    <property type="match status" value="1"/>
</dbReference>
<dbReference type="AlphaFoldDB" id="I1DY15"/>
<name>I1DY15_9GAMM</name>
<dbReference type="RefSeq" id="WP_008221109.1">
    <property type="nucleotide sequence ID" value="NZ_BAFK01000009.1"/>
</dbReference>
<evidence type="ECO:0000313" key="2">
    <source>
        <dbReference type="EMBL" id="GAB58943.1"/>
    </source>
</evidence>
<accession>I1DY15</accession>
<organism evidence="2 3">
    <name type="scientific">Rheinheimera nanhaiensis E407-8</name>
    <dbReference type="NCBI Taxonomy" id="562729"/>
    <lineage>
        <taxon>Bacteria</taxon>
        <taxon>Pseudomonadati</taxon>
        <taxon>Pseudomonadota</taxon>
        <taxon>Gammaproteobacteria</taxon>
        <taxon>Chromatiales</taxon>
        <taxon>Chromatiaceae</taxon>
        <taxon>Rheinheimera</taxon>
    </lineage>
</organism>
<gene>
    <name evidence="2" type="ORF">RNAN_1931</name>
</gene>
<proteinExistence type="predicted"/>
<protein>
    <recommendedName>
        <fullName evidence="1">Spore protein YkvP/CgeB glycosyl transferase-like domain-containing protein</fullName>
    </recommendedName>
</protein>
<keyword evidence="3" id="KW-1185">Reference proteome</keyword>
<dbReference type="Proteomes" id="UP000004374">
    <property type="component" value="Unassembled WGS sequence"/>
</dbReference>
<sequence>MDYKVLIFSGNFQYGVVDDFIEGIVDGIGEKYQIVQVNLSDKSNLASILTASLFDNVKFIVSVNALGSDLIPHFPVMNKIPFFSLLLDHPLHSMTRFYGTNMRLLCVDKDHVNFARLVGMNAEFFPHAARVKSNSYLDKSFESKDGILFPASFFNVDAIKEKIIKFFPQGFELLNDGIVENINDFLLKLGFMDNRRTPMIQLNKNSIGVLIQCDLYLRARRRLQIIQDFAQCGVSLNIIGSGWSASTKLDTHRYYEPEPFNELIQRMVRSRFVLHHSPGFNLGLHERITYPLLHRTMVLAAGNDYLKEQFKPGSGILFYDEIDKVESLIKSVDDERYSENVTRGSEIVARNYMWSKSVSKHIQ</sequence>
<dbReference type="STRING" id="562729.RNAN_1931"/>
<evidence type="ECO:0000313" key="3">
    <source>
        <dbReference type="Proteomes" id="UP000004374"/>
    </source>
</evidence>
<dbReference type="OrthoDB" id="5756516at2"/>
<dbReference type="EMBL" id="BAFK01000009">
    <property type="protein sequence ID" value="GAB58943.1"/>
    <property type="molecule type" value="Genomic_DNA"/>
</dbReference>
<feature type="domain" description="Spore protein YkvP/CgeB glycosyl transferase-like" evidence="1">
    <location>
        <begin position="225"/>
        <end position="356"/>
    </location>
</feature>
<reference evidence="2 3" key="1">
    <citation type="journal article" date="2012" name="J. Bacteriol.">
        <title>Genome Sequence of the Protease-Producing Bacterium Rheinheimera nanhaiensis E407-8T, Isolated from Deep-Sea Sediment of the South China Sea.</title>
        <authorList>
            <person name="Zhang X.-Y."/>
            <person name="Zhang Y.-J."/>
            <person name="Qin Q.-L."/>
            <person name="Xie B.-B."/>
            <person name="Chen X.-L."/>
            <person name="Zhou B.-C."/>
            <person name="Zhang Y.-Z."/>
        </authorList>
    </citation>
    <scope>NUCLEOTIDE SEQUENCE [LARGE SCALE GENOMIC DNA]</scope>
    <source>
        <strain evidence="2 3">E407-8</strain>
    </source>
</reference>